<keyword evidence="5 6" id="KW-0472">Membrane</keyword>
<dbReference type="InterPro" id="IPR017039">
    <property type="entry name" value="Virul_fac_BrkB"/>
</dbReference>
<evidence type="ECO:0000256" key="5">
    <source>
        <dbReference type="ARBA" id="ARBA00023136"/>
    </source>
</evidence>
<dbReference type="EMBL" id="JBHTIM010000001">
    <property type="protein sequence ID" value="MFD0780505.1"/>
    <property type="molecule type" value="Genomic_DNA"/>
</dbReference>
<reference evidence="8" key="1">
    <citation type="journal article" date="2019" name="Int. J. Syst. Evol. Microbiol.">
        <title>The Global Catalogue of Microorganisms (GCM) 10K type strain sequencing project: providing services to taxonomists for standard genome sequencing and annotation.</title>
        <authorList>
            <consortium name="The Broad Institute Genomics Platform"/>
            <consortium name="The Broad Institute Genome Sequencing Center for Infectious Disease"/>
            <person name="Wu L."/>
            <person name="Ma J."/>
        </authorList>
    </citation>
    <scope>NUCLEOTIDE SEQUENCE [LARGE SCALE GENOMIC DNA]</scope>
    <source>
        <strain evidence="8">CCUG 50754</strain>
    </source>
</reference>
<feature type="transmembrane region" description="Helical" evidence="6">
    <location>
        <begin position="82"/>
        <end position="100"/>
    </location>
</feature>
<dbReference type="NCBIfam" id="TIGR00765">
    <property type="entry name" value="yihY_not_rbn"/>
    <property type="match status" value="1"/>
</dbReference>
<keyword evidence="8" id="KW-1185">Reference proteome</keyword>
<evidence type="ECO:0000313" key="7">
    <source>
        <dbReference type="EMBL" id="MFD0780505.1"/>
    </source>
</evidence>
<sequence length="366" mass="39937">MPEVTDPDDPVKASSPTQLRGQTWRYLLRRTVREFLRDECVDTAGALTFFGVLAVFPAGLAIMALVGIVADRGDVRDRILTLLSEVAPTAVIEVAESVLVDVTESATADFTLIVAVVVALWSASAYVSAFGRAVNRIYGTEEGRPYWKRKPLQLALTVLLLVLVIIAAILVVISGPLLRTLGGTFGLGDVAIAVWNVVRWPILAAAVVVLVAVLYKGTGNLKLPRFRWLSLGALVAIVVMGIASLGFGFYVSNFATYNQTFGAFAGVIIFLIWLFLINAALLLGVEFNAEIERGRQLQAGIPAERQLHLPSRDTRQIERSREADRITEERGAMLRDGKELPSARPDSPIAQAKAWFSSAWDHLRGR</sequence>
<keyword evidence="4 6" id="KW-1133">Transmembrane helix</keyword>
<dbReference type="PANTHER" id="PTHR30213:SF0">
    <property type="entry name" value="UPF0761 MEMBRANE PROTEIN YIHY"/>
    <property type="match status" value="1"/>
</dbReference>
<evidence type="ECO:0000313" key="8">
    <source>
        <dbReference type="Proteomes" id="UP001597042"/>
    </source>
</evidence>
<evidence type="ECO:0000256" key="4">
    <source>
        <dbReference type="ARBA" id="ARBA00022989"/>
    </source>
</evidence>
<accession>A0ABW2ZPG2</accession>
<comment type="caution">
    <text evidence="7">The sequence shown here is derived from an EMBL/GenBank/DDBJ whole genome shotgun (WGS) entry which is preliminary data.</text>
</comment>
<feature type="transmembrane region" description="Helical" evidence="6">
    <location>
        <begin position="154"/>
        <end position="178"/>
    </location>
</feature>
<keyword evidence="3 6" id="KW-0812">Transmembrane</keyword>
<evidence type="ECO:0000256" key="3">
    <source>
        <dbReference type="ARBA" id="ARBA00022692"/>
    </source>
</evidence>
<proteinExistence type="predicted"/>
<feature type="transmembrane region" description="Helical" evidence="6">
    <location>
        <begin position="228"/>
        <end position="251"/>
    </location>
</feature>
<evidence type="ECO:0000256" key="2">
    <source>
        <dbReference type="ARBA" id="ARBA00022475"/>
    </source>
</evidence>
<feature type="transmembrane region" description="Helical" evidence="6">
    <location>
        <begin position="263"/>
        <end position="285"/>
    </location>
</feature>
<dbReference type="RefSeq" id="WP_378750548.1">
    <property type="nucleotide sequence ID" value="NZ_JBHSSV010000003.1"/>
</dbReference>
<feature type="transmembrane region" description="Helical" evidence="6">
    <location>
        <begin position="198"/>
        <end position="216"/>
    </location>
</feature>
<dbReference type="Proteomes" id="UP001597042">
    <property type="component" value="Unassembled WGS sequence"/>
</dbReference>
<keyword evidence="2" id="KW-1003">Cell membrane</keyword>
<dbReference type="PANTHER" id="PTHR30213">
    <property type="entry name" value="INNER MEMBRANE PROTEIN YHJD"/>
    <property type="match status" value="1"/>
</dbReference>
<protein>
    <submittedName>
        <fullName evidence="7">YihY/virulence factor BrkB family protein</fullName>
    </submittedName>
</protein>
<feature type="transmembrane region" description="Helical" evidence="6">
    <location>
        <begin position="46"/>
        <end position="70"/>
    </location>
</feature>
<comment type="subcellular location">
    <subcellularLocation>
        <location evidence="1">Cell membrane</location>
        <topology evidence="1">Multi-pass membrane protein</topology>
    </subcellularLocation>
</comment>
<organism evidence="7 8">
    <name type="scientific">Microbacterium koreense</name>
    <dbReference type="NCBI Taxonomy" id="323761"/>
    <lineage>
        <taxon>Bacteria</taxon>
        <taxon>Bacillati</taxon>
        <taxon>Actinomycetota</taxon>
        <taxon>Actinomycetes</taxon>
        <taxon>Micrococcales</taxon>
        <taxon>Microbacteriaceae</taxon>
        <taxon>Microbacterium</taxon>
    </lineage>
</organism>
<dbReference type="Pfam" id="PF03631">
    <property type="entry name" value="Virul_fac_BrkB"/>
    <property type="match status" value="1"/>
</dbReference>
<feature type="transmembrane region" description="Helical" evidence="6">
    <location>
        <begin position="112"/>
        <end position="134"/>
    </location>
</feature>
<evidence type="ECO:0000256" key="6">
    <source>
        <dbReference type="SAM" id="Phobius"/>
    </source>
</evidence>
<gene>
    <name evidence="7" type="ORF">ACFQZV_04230</name>
</gene>
<evidence type="ECO:0000256" key="1">
    <source>
        <dbReference type="ARBA" id="ARBA00004651"/>
    </source>
</evidence>
<name>A0ABW2ZPG2_9MICO</name>